<evidence type="ECO:0000313" key="1">
    <source>
        <dbReference type="EMBL" id="MBO1864573.1"/>
    </source>
</evidence>
<proteinExistence type="predicted"/>
<reference evidence="2" key="2">
    <citation type="submission" date="2020-06" db="EMBL/GenBank/DDBJ databases">
        <title>Whole Genome Sequence of Bradyrhizobium sp. Strain 323S2.</title>
        <authorList>
            <person name="Bromfield E.S.P."/>
        </authorList>
    </citation>
    <scope>NUCLEOTIDE SEQUENCE [LARGE SCALE GENOMIC DNA]</scope>
    <source>
        <strain evidence="2">323S2</strain>
    </source>
</reference>
<dbReference type="AlphaFoldDB" id="A0A7Z0QI64"/>
<dbReference type="EMBL" id="JACBFH010000001">
    <property type="protein sequence ID" value="NYY94930.1"/>
    <property type="molecule type" value="Genomic_DNA"/>
</dbReference>
<dbReference type="EMBL" id="CP088280">
    <property type="protein sequence ID" value="UGX98251.1"/>
    <property type="molecule type" value="Genomic_DNA"/>
</dbReference>
<gene>
    <name evidence="3" type="ORF">G6321_00025240</name>
    <name evidence="2" type="ORF">G6321_42985</name>
    <name evidence="1" type="ORF">J4G43_27700</name>
</gene>
<protein>
    <submittedName>
        <fullName evidence="2">Uncharacterized protein</fullName>
    </submittedName>
</protein>
<organism evidence="2">
    <name type="scientific">Bradyrhizobium barranii subsp. barranii</name>
    <dbReference type="NCBI Taxonomy" id="2823807"/>
    <lineage>
        <taxon>Bacteria</taxon>
        <taxon>Pseudomonadati</taxon>
        <taxon>Pseudomonadota</taxon>
        <taxon>Alphaproteobacteria</taxon>
        <taxon>Hyphomicrobiales</taxon>
        <taxon>Nitrobacteraceae</taxon>
        <taxon>Bradyrhizobium</taxon>
        <taxon>Bradyrhizobium barranii</taxon>
    </lineage>
</organism>
<accession>A0A7Z0QI64</accession>
<reference evidence="3 4" key="4">
    <citation type="journal article" date="2022" name="Int. J. Syst. Evol. Microbiol.">
        <title>Strains of Bradyrhizobium barranii sp. nov. associated with legumes native to Canada are symbionts of soybeans and belong to different subspecies (subsp. barranii subsp. nov. and subsp. apii subsp. nov.) and symbiovars (sv. glycinearum and sv. septentrionale).</title>
        <authorList>
            <person name="Bromfield E.S.P."/>
            <person name="Cloutier S."/>
            <person name="Wasai-Hara S."/>
            <person name="Minamisawa K."/>
        </authorList>
    </citation>
    <scope>NUCLEOTIDE SEQUENCE [LARGE SCALE GENOMIC DNA]</scope>
    <source>
        <strain evidence="3 4">323S2</strain>
    </source>
</reference>
<sequence>MAIFDLPCPLSSTSFGVTGRSSAIALRSRLSATWASTPAKAALASSSLTFSSIALTIAALTPGASA</sequence>
<dbReference type="EMBL" id="JAGEMI010000001">
    <property type="protein sequence ID" value="MBO1864573.1"/>
    <property type="molecule type" value="Genomic_DNA"/>
</dbReference>
<reference evidence="1" key="3">
    <citation type="submission" date="2021-03" db="EMBL/GenBank/DDBJ databases">
        <title>Whole Genome Sequence of Bradyrhizobium sp. Strain 144S4.</title>
        <authorList>
            <person name="Bromfield E.S.P."/>
            <person name="Cloutier S."/>
        </authorList>
    </citation>
    <scope>NUCLEOTIDE SEQUENCE [LARGE SCALE GENOMIC DNA]</scope>
    <source>
        <strain evidence="1">144S4</strain>
    </source>
</reference>
<dbReference type="Proteomes" id="UP000564836">
    <property type="component" value="Chromosome"/>
</dbReference>
<reference evidence="3 4" key="1">
    <citation type="journal article" date="2017" name="Syst. Appl. Microbiol.">
        <title>Soybeans inoculated with root zone soils of Canadian native legumes harbour diverse and novel Bradyrhizobium spp. that possess agricultural potential.</title>
        <authorList>
            <person name="Bromfield E.S.P."/>
            <person name="Cloutier S."/>
            <person name="Tambong J.T."/>
            <person name="Tran Thi T.V."/>
        </authorList>
    </citation>
    <scope>NUCLEOTIDE SEQUENCE [LARGE SCALE GENOMIC DNA]</scope>
    <source>
        <strain evidence="3 4">323S2</strain>
    </source>
</reference>
<evidence type="ECO:0000313" key="3">
    <source>
        <dbReference type="EMBL" id="UGX98251.1"/>
    </source>
</evidence>
<evidence type="ECO:0000313" key="4">
    <source>
        <dbReference type="Proteomes" id="UP000564836"/>
    </source>
</evidence>
<name>A0A7Z0QI64_9BRAD</name>
<dbReference type="RefSeq" id="WP_166341458.1">
    <property type="nucleotide sequence ID" value="NZ_CP088280.1"/>
</dbReference>
<evidence type="ECO:0000313" key="2">
    <source>
        <dbReference type="EMBL" id="NYY94930.1"/>
    </source>
</evidence>